<evidence type="ECO:0000313" key="1">
    <source>
        <dbReference type="EMBL" id="EGQ21736.1"/>
    </source>
</evidence>
<reference evidence="1 2" key="1">
    <citation type="submission" date="2011-04" db="EMBL/GenBank/DDBJ databases">
        <authorList>
            <person name="Muzny D."/>
            <person name="Qin X."/>
            <person name="Deng J."/>
            <person name="Jiang H."/>
            <person name="Liu Y."/>
            <person name="Qu J."/>
            <person name="Song X.-Z."/>
            <person name="Zhang L."/>
            <person name="Thornton R."/>
            <person name="Coyle M."/>
            <person name="Francisco L."/>
            <person name="Jackson L."/>
            <person name="Javaid M."/>
            <person name="Korchina V."/>
            <person name="Kovar C."/>
            <person name="Mata R."/>
            <person name="Mathew T."/>
            <person name="Ngo R."/>
            <person name="Nguyen L."/>
            <person name="Nguyen N."/>
            <person name="Okwuonu G."/>
            <person name="Ongeri F."/>
            <person name="Pham C."/>
            <person name="Simmons D."/>
            <person name="Wilczek-Boney K."/>
            <person name="Hale W."/>
            <person name="Jakkamsetti A."/>
            <person name="Pham P."/>
            <person name="Ruth R."/>
            <person name="San Lucas F."/>
            <person name="Warren J."/>
            <person name="Zhang J."/>
            <person name="Zhao Z."/>
            <person name="Zhou C."/>
            <person name="Zhu D."/>
            <person name="Lee S."/>
            <person name="Bess C."/>
            <person name="Blankenburg K."/>
            <person name="Forbes L."/>
            <person name="Fu Q."/>
            <person name="Gubbala S."/>
            <person name="Hirani K."/>
            <person name="Jayaseelan J.C."/>
            <person name="Lara F."/>
            <person name="Munidasa M."/>
            <person name="Palculict T."/>
            <person name="Patil S."/>
            <person name="Pu L.-L."/>
            <person name="Saada N."/>
            <person name="Tang L."/>
            <person name="Weissenberger G."/>
            <person name="Zhu Y."/>
            <person name="Hemphill L."/>
            <person name="Shang Y."/>
            <person name="Youmans B."/>
            <person name="Ayvaz T."/>
            <person name="Ross M."/>
            <person name="Santibanez J."/>
            <person name="Aqrawi P."/>
            <person name="Gross S."/>
            <person name="Joshi V."/>
            <person name="Fowler G."/>
            <person name="Nazareth L."/>
            <person name="Reid J."/>
            <person name="Worley K."/>
            <person name="Petrosino J."/>
            <person name="Highlander S."/>
            <person name="Gibbs R."/>
        </authorList>
    </citation>
    <scope>NUCLEOTIDE SEQUENCE [LARGE SCALE GENOMIC DNA]</scope>
    <source>
        <strain evidence="1 2">2681</strain>
    </source>
</reference>
<sequence length="58" mass="7116">KVFFTAKMQYKNLMEKSQLPCDWLFSMRGTLYLFSTYLAYNRTNLTEMTKNQHVYYKE</sequence>
<gene>
    <name evidence="1" type="ORF">HMPREF9372_3096</name>
</gene>
<organism evidence="1 2">
    <name type="scientific">Sporosarcina newyorkensis 2681</name>
    <dbReference type="NCBI Taxonomy" id="1027292"/>
    <lineage>
        <taxon>Bacteria</taxon>
        <taxon>Bacillati</taxon>
        <taxon>Bacillota</taxon>
        <taxon>Bacilli</taxon>
        <taxon>Bacillales</taxon>
        <taxon>Caryophanaceae</taxon>
        <taxon>Sporosarcina</taxon>
    </lineage>
</organism>
<accession>F9DWB5</accession>
<dbReference type="Proteomes" id="UP000005316">
    <property type="component" value="Unassembled WGS sequence"/>
</dbReference>
<dbReference type="EMBL" id="AFPZ01000099">
    <property type="protein sequence ID" value="EGQ21736.1"/>
    <property type="molecule type" value="Genomic_DNA"/>
</dbReference>
<dbReference type="HOGENOM" id="CLU_2983940_0_0_9"/>
<protein>
    <submittedName>
        <fullName evidence="1">Oligohyaluronate lyase</fullName>
        <ecNumber evidence="1">4.2.2.-</ecNumber>
    </submittedName>
</protein>
<dbReference type="EC" id="4.2.2.-" evidence="1"/>
<dbReference type="AlphaFoldDB" id="F9DWB5"/>
<dbReference type="GO" id="GO:0016829">
    <property type="term" value="F:lyase activity"/>
    <property type="evidence" value="ECO:0007669"/>
    <property type="project" value="UniProtKB-KW"/>
</dbReference>
<name>F9DWB5_9BACL</name>
<evidence type="ECO:0000313" key="2">
    <source>
        <dbReference type="Proteomes" id="UP000005316"/>
    </source>
</evidence>
<keyword evidence="1" id="KW-0456">Lyase</keyword>
<proteinExistence type="predicted"/>
<comment type="caution">
    <text evidence="1">The sequence shown here is derived from an EMBL/GenBank/DDBJ whole genome shotgun (WGS) entry which is preliminary data.</text>
</comment>
<feature type="non-terminal residue" evidence="1">
    <location>
        <position position="1"/>
    </location>
</feature>